<sequence>MSRGDRVAKGVTRVVEKRNITTGKQMNLRLTSLDEDALSLLVEKIQTIMPRKNISRSRVLRAVGYLNEDFDWVDKLIQSIIRNT</sequence>
<dbReference type="RefSeq" id="WP_119797850.1">
    <property type="nucleotide sequence ID" value="NZ_CP021660.1"/>
</dbReference>
<accession>A0A2U8I8U1</accession>
<reference evidence="1 2" key="1">
    <citation type="submission" date="2017-05" db="EMBL/GenBank/DDBJ databases">
        <title>Genome sequence of Candidatus Fukatsuia symbiotica and Candidatus Hamiltonella defensa from Acyrthosiphon pisum strain 5D.</title>
        <authorList>
            <person name="Patel V.A."/>
            <person name="Chevignon G."/>
            <person name="Russell J.A."/>
            <person name="Oliver K.M."/>
        </authorList>
    </citation>
    <scope>NUCLEOTIDE SEQUENCE [LARGE SCALE GENOMIC DNA]</scope>
    <source>
        <strain evidence="1 2">5D</strain>
        <plasmid evidence="2">p5d_fsymbiotica-1</plasmid>
    </source>
</reference>
<gene>
    <name evidence="1" type="ORF">CCS41_14010</name>
</gene>
<dbReference type="AlphaFoldDB" id="A0A2U8I8U1"/>
<protein>
    <submittedName>
        <fullName evidence="1">Uncharacterized protein</fullName>
    </submittedName>
</protein>
<dbReference type="Proteomes" id="UP000261875">
    <property type="component" value="Plasmid p5D_Fsymbiotica-1"/>
</dbReference>
<proteinExistence type="predicted"/>
<keyword evidence="2" id="KW-1185">Reference proteome</keyword>
<geneLocation type="plasmid" evidence="2">
    <name>p5d_fsymbiotica-1</name>
</geneLocation>
<dbReference type="EMBL" id="CP021660">
    <property type="protein sequence ID" value="AWK15537.1"/>
    <property type="molecule type" value="Genomic_DNA"/>
</dbReference>
<organism evidence="1 2">
    <name type="scientific">Candidatus Fukatsuia symbiotica</name>
    <dbReference type="NCBI Taxonomy" id="1878942"/>
    <lineage>
        <taxon>Bacteria</taxon>
        <taxon>Pseudomonadati</taxon>
        <taxon>Pseudomonadota</taxon>
        <taxon>Gammaproteobacteria</taxon>
        <taxon>Enterobacterales</taxon>
        <taxon>Yersiniaceae</taxon>
        <taxon>Candidatus Fukatsuia</taxon>
    </lineage>
</organism>
<dbReference type="OrthoDB" id="6539893at2"/>
<evidence type="ECO:0000313" key="2">
    <source>
        <dbReference type="Proteomes" id="UP000261875"/>
    </source>
</evidence>
<keyword evidence="1" id="KW-0614">Plasmid</keyword>
<dbReference type="KEGG" id="fsm:CCS41_14010"/>
<name>A0A2U8I8U1_9GAMM</name>
<evidence type="ECO:0000313" key="1">
    <source>
        <dbReference type="EMBL" id="AWK15537.1"/>
    </source>
</evidence>